<protein>
    <submittedName>
        <fullName evidence="5">DNA-binding MarR family transcriptional regulator</fullName>
    </submittedName>
</protein>
<keyword evidence="3" id="KW-0804">Transcription</keyword>
<dbReference type="AlphaFoldDB" id="A0A542XEV6"/>
<keyword evidence="2 5" id="KW-0238">DNA-binding</keyword>
<dbReference type="PROSITE" id="PS01117">
    <property type="entry name" value="HTH_MARR_1"/>
    <property type="match status" value="1"/>
</dbReference>
<dbReference type="Proteomes" id="UP000318336">
    <property type="component" value="Unassembled WGS sequence"/>
</dbReference>
<evidence type="ECO:0000256" key="2">
    <source>
        <dbReference type="ARBA" id="ARBA00023125"/>
    </source>
</evidence>
<feature type="domain" description="HTH marR-type" evidence="4">
    <location>
        <begin position="13"/>
        <end position="146"/>
    </location>
</feature>
<dbReference type="RefSeq" id="WP_170206873.1">
    <property type="nucleotide sequence ID" value="NZ_CAJTBP010000001.1"/>
</dbReference>
<dbReference type="SMART" id="SM00347">
    <property type="entry name" value="HTH_MARR"/>
    <property type="match status" value="1"/>
</dbReference>
<keyword evidence="6" id="KW-1185">Reference proteome</keyword>
<dbReference type="Gene3D" id="1.10.10.10">
    <property type="entry name" value="Winged helix-like DNA-binding domain superfamily/Winged helix DNA-binding domain"/>
    <property type="match status" value="1"/>
</dbReference>
<name>A0A542XEV6_9MICO</name>
<organism evidence="5 6">
    <name type="scientific">Barrientosiimonas humi</name>
    <dbReference type="NCBI Taxonomy" id="999931"/>
    <lineage>
        <taxon>Bacteria</taxon>
        <taxon>Bacillati</taxon>
        <taxon>Actinomycetota</taxon>
        <taxon>Actinomycetes</taxon>
        <taxon>Micrococcales</taxon>
        <taxon>Dermacoccaceae</taxon>
        <taxon>Barrientosiimonas</taxon>
    </lineage>
</organism>
<dbReference type="InterPro" id="IPR036388">
    <property type="entry name" value="WH-like_DNA-bd_sf"/>
</dbReference>
<reference evidence="5 6" key="1">
    <citation type="submission" date="2019-06" db="EMBL/GenBank/DDBJ databases">
        <title>Sequencing the genomes of 1000 actinobacteria strains.</title>
        <authorList>
            <person name="Klenk H.-P."/>
        </authorList>
    </citation>
    <scope>NUCLEOTIDE SEQUENCE [LARGE SCALE GENOMIC DNA]</scope>
    <source>
        <strain evidence="5 6">DSM 24617</strain>
    </source>
</reference>
<proteinExistence type="predicted"/>
<dbReference type="PANTHER" id="PTHR39515:SF2">
    <property type="entry name" value="HTH-TYPE TRANSCRIPTIONAL REGULATOR RV0880"/>
    <property type="match status" value="1"/>
</dbReference>
<dbReference type="InterPro" id="IPR036390">
    <property type="entry name" value="WH_DNA-bd_sf"/>
</dbReference>
<dbReference type="InterPro" id="IPR000835">
    <property type="entry name" value="HTH_MarR-typ"/>
</dbReference>
<sequence>MTAPPRRMSPAARRRLATDLRHVCMRISRRARFENTQELAPHQFSVLNQLEKGIDRPGALARAECVSAPSMTRTVSSLVDGGYVDRAPDPEDGRAAILSLTDAGREVLRTVRRSRDAWMISRIEDLTDEELRVLDEAREILTRVAAR</sequence>
<evidence type="ECO:0000313" key="5">
    <source>
        <dbReference type="EMBL" id="TQL34348.1"/>
    </source>
</evidence>
<evidence type="ECO:0000259" key="4">
    <source>
        <dbReference type="PROSITE" id="PS50995"/>
    </source>
</evidence>
<evidence type="ECO:0000256" key="3">
    <source>
        <dbReference type="ARBA" id="ARBA00023163"/>
    </source>
</evidence>
<evidence type="ECO:0000313" key="6">
    <source>
        <dbReference type="Proteomes" id="UP000318336"/>
    </source>
</evidence>
<dbReference type="InterPro" id="IPR023187">
    <property type="entry name" value="Tscrpt_reg_MarR-type_CS"/>
</dbReference>
<comment type="caution">
    <text evidence="5">The sequence shown here is derived from an EMBL/GenBank/DDBJ whole genome shotgun (WGS) entry which is preliminary data.</text>
</comment>
<dbReference type="Pfam" id="PF12802">
    <property type="entry name" value="MarR_2"/>
    <property type="match status" value="1"/>
</dbReference>
<dbReference type="InterPro" id="IPR052526">
    <property type="entry name" value="HTH-type_Bedaq_tolerance"/>
</dbReference>
<accession>A0A542XEV6</accession>
<dbReference type="PROSITE" id="PS50995">
    <property type="entry name" value="HTH_MARR_2"/>
    <property type="match status" value="1"/>
</dbReference>
<evidence type="ECO:0000256" key="1">
    <source>
        <dbReference type="ARBA" id="ARBA00023015"/>
    </source>
</evidence>
<dbReference type="GO" id="GO:0003677">
    <property type="term" value="F:DNA binding"/>
    <property type="evidence" value="ECO:0007669"/>
    <property type="project" value="UniProtKB-KW"/>
</dbReference>
<dbReference type="GO" id="GO:0003700">
    <property type="term" value="F:DNA-binding transcription factor activity"/>
    <property type="evidence" value="ECO:0007669"/>
    <property type="project" value="InterPro"/>
</dbReference>
<dbReference type="PANTHER" id="PTHR39515">
    <property type="entry name" value="CONSERVED PROTEIN"/>
    <property type="match status" value="1"/>
</dbReference>
<gene>
    <name evidence="5" type="ORF">FB554_2516</name>
</gene>
<keyword evidence="1" id="KW-0805">Transcription regulation</keyword>
<dbReference type="SUPFAM" id="SSF46785">
    <property type="entry name" value="Winged helix' DNA-binding domain"/>
    <property type="match status" value="1"/>
</dbReference>
<dbReference type="EMBL" id="VFOK01000001">
    <property type="protein sequence ID" value="TQL34348.1"/>
    <property type="molecule type" value="Genomic_DNA"/>
</dbReference>